<reference evidence="2 3" key="1">
    <citation type="submission" date="2023-08" db="EMBL/GenBank/DDBJ databases">
        <title>Genome sequencing of plant associated microbes to promote plant fitness in Sorghum bicolor and Oryza sativa.</title>
        <authorList>
            <person name="Coleman-Derr D."/>
        </authorList>
    </citation>
    <scope>NUCLEOTIDE SEQUENCE [LARGE SCALE GENOMIC DNA]</scope>
    <source>
        <strain evidence="2 3">SLBN-33</strain>
    </source>
</reference>
<evidence type="ECO:0000313" key="3">
    <source>
        <dbReference type="Proteomes" id="UP001245184"/>
    </source>
</evidence>
<feature type="region of interest" description="Disordered" evidence="1">
    <location>
        <begin position="461"/>
        <end position="489"/>
    </location>
</feature>
<protein>
    <recommendedName>
        <fullName evidence="4">Phospholipase D-like domain-containing protein</fullName>
    </recommendedName>
</protein>
<dbReference type="CDD" id="cd09176">
    <property type="entry name" value="PLDc_unchar6"/>
    <property type="match status" value="1"/>
</dbReference>
<dbReference type="EMBL" id="JAVIZN010000002">
    <property type="protein sequence ID" value="MDR6205435.1"/>
    <property type="molecule type" value="Genomic_DNA"/>
</dbReference>
<accession>A0ABD5CJL9</accession>
<comment type="caution">
    <text evidence="2">The sequence shown here is derived from an EMBL/GenBank/DDBJ whole genome shotgun (WGS) entry which is preliminary data.</text>
</comment>
<evidence type="ECO:0000256" key="1">
    <source>
        <dbReference type="SAM" id="MobiDB-lite"/>
    </source>
</evidence>
<dbReference type="Proteomes" id="UP001245184">
    <property type="component" value="Unassembled WGS sequence"/>
</dbReference>
<evidence type="ECO:0000313" key="2">
    <source>
        <dbReference type="EMBL" id="MDR6205435.1"/>
    </source>
</evidence>
<dbReference type="InterPro" id="IPR059166">
    <property type="entry name" value="PLD-like_cat"/>
</dbReference>
<feature type="region of interest" description="Disordered" evidence="1">
    <location>
        <begin position="529"/>
        <end position="581"/>
    </location>
</feature>
<dbReference type="Gene3D" id="3.30.870.10">
    <property type="entry name" value="Endonuclease Chain A"/>
    <property type="match status" value="1"/>
</dbReference>
<organism evidence="2 3">
    <name type="scientific">Paraburkholderia graminis</name>
    <dbReference type="NCBI Taxonomy" id="60548"/>
    <lineage>
        <taxon>Bacteria</taxon>
        <taxon>Pseudomonadati</taxon>
        <taxon>Pseudomonadota</taxon>
        <taxon>Betaproteobacteria</taxon>
        <taxon>Burkholderiales</taxon>
        <taxon>Burkholderiaceae</taxon>
        <taxon>Paraburkholderia</taxon>
    </lineage>
</organism>
<evidence type="ECO:0008006" key="4">
    <source>
        <dbReference type="Google" id="ProtNLM"/>
    </source>
</evidence>
<dbReference type="AlphaFoldDB" id="A0ABD5CJL9"/>
<gene>
    <name evidence="2" type="ORF">QF025_004155</name>
</gene>
<name>A0ABD5CJL9_9BURK</name>
<sequence length="848" mass="92608">MQRNLLSFISEGRPRHALFTTYTFSISWFETIILPALRKTGCEQIDVLVDSREERKSTDEATCLAAGIEFRVIPVLMSGKAVFHPKLVYMMGDTHDHLVVSSGNLTLGGFGKNLEVVDAVASYQEPAVFGEFADFIEDLVSRLGFAPENKAILLAYAHRARQHRIAAGATDEAARRTWLVHSLRNPAADQFAVLADRVAEPSTLTVLSPYHSPSGQPVQNLADVVGAANIRVGIGRNLRAPFDKASMRFNSAVEFVAAETEAAERFPHAKCFELQGRDSALVMTGSVNATSQSLESTTNVEVSLVRLLDQTPFTWEAVQPIEYKPCDFRSVAQTAGASVQATWLASQRIRGAVYPAPGEMRVTLEVRGGEVCLKSVPDVALNENGEFSVLVPDNVDCRHALRVILTGEKLRVSGWLNVAVSLAASDAERTLLRAARRMRDGEFSIDDFRAVLEWVQSVKARRQPSEPVAPSGAGGSGGQPRESPHPQPALTYDAWRRSFEDLEPLGASAAVTHVSLEAALAWLNSDLEEDEPDASVDGGNDVPGRKPRDAALNRGRRLKLLETTKDEYSDDDEDEEDGNADARAKEAQEMMFQNFIAKLPNGLEVDAKSALVPMIVELTGGAVLKRALAGLGHPRKADPNVPSELLVVDGWLNRYSKFDYSAQNRAKLLPFFCAMACCAAHYHQDSSLEAVNEALQRLAGRAVPAEEIEQLALIALHSRWLRRIPVESHAEIASCAHVIAMCETLTEKLEELIAVIVSGPTEKPLIPREFEKVFGAVKQHRRSADKVFGNVHALSKACPCCYVALKPRDITDLLALRAALCPGCQRALFTGLNKAELAKKGLAGRYKG</sequence>
<feature type="compositionally biased region" description="Acidic residues" evidence="1">
    <location>
        <begin position="568"/>
        <end position="579"/>
    </location>
</feature>
<proteinExistence type="predicted"/>
<dbReference type="RefSeq" id="WP_310033179.1">
    <property type="nucleotide sequence ID" value="NZ_JAVIZN010000002.1"/>
</dbReference>